<comment type="function">
    <text evidence="2">Catalyzes the insertion of molybdate into adenylated molybdopterin with the concomitant release of AMP.</text>
</comment>
<evidence type="ECO:0000259" key="3">
    <source>
        <dbReference type="Pfam" id="PF03453"/>
    </source>
</evidence>
<dbReference type="InterPro" id="IPR005111">
    <property type="entry name" value="MoeA_C_domain_IV"/>
</dbReference>
<reference evidence="5 6" key="1">
    <citation type="submission" date="2017-05" db="EMBL/GenBank/DDBJ databases">
        <title>Full genome sequence of Pseudorhodoplanes sinuspersici.</title>
        <authorList>
            <person name="Dastgheib S.M.M."/>
            <person name="Shavandi M."/>
            <person name="Tirandaz H."/>
        </authorList>
    </citation>
    <scope>NUCLEOTIDE SEQUENCE [LARGE SCALE GENOMIC DNA]</scope>
    <source>
        <strain evidence="5 6">RIPI110</strain>
    </source>
</reference>
<dbReference type="Gene3D" id="2.170.190.11">
    <property type="entry name" value="Molybdopterin biosynthesis moea protein, domain 3"/>
    <property type="match status" value="1"/>
</dbReference>
<sequence length="370" mass="37835">MNADIAATQRIARLAPLADVLALLSRIAPVAAREVPVAQALGHVLATDAIAAKAQPATALAARDGWAVDADATRDAGPYAPMMLPPSTRRIDAFAPMPPGTDAVAPIDAVTVIGGLMQIVAPVGPGEGVMPPGGDAEGGAVLRKAGKPLRAIDIASFAALGLMQVSIRKPRIRIVLARRDDAILQSIGDFFTSAARSAGADVTLADDLDAGLRDTGIDALIGVGGTGSGCNDRAITALSHAGTLACHGIGISPGETAAFGHVEKRPVLLVPGRIDSALACWLTLVQPLIVKLSGCVTNEFVFSAKLSRKITSTIGLAEVVPVRRDGDTITPLASGMLPLQMLLQADGWVLVPADSEGYPAGTIVPVRPLP</sequence>
<dbReference type="InterPro" id="IPR005110">
    <property type="entry name" value="MoeA_linker/N"/>
</dbReference>
<evidence type="ECO:0000259" key="4">
    <source>
        <dbReference type="Pfam" id="PF03454"/>
    </source>
</evidence>
<keyword evidence="6" id="KW-1185">Reference proteome</keyword>
<keyword evidence="1 2" id="KW-0501">Molybdenum cofactor biosynthesis</keyword>
<dbReference type="InterPro" id="IPR036688">
    <property type="entry name" value="MoeA_C_domain_IV_sf"/>
</dbReference>
<dbReference type="Pfam" id="PF03454">
    <property type="entry name" value="MoeA_C"/>
    <property type="match status" value="1"/>
</dbReference>
<keyword evidence="2" id="KW-0479">Metal-binding</keyword>
<comment type="similarity">
    <text evidence="2">Belongs to the MoeA family.</text>
</comment>
<comment type="catalytic activity">
    <reaction evidence="2">
        <text>adenylyl-molybdopterin + molybdate = Mo-molybdopterin + AMP + H(+)</text>
        <dbReference type="Rhea" id="RHEA:35047"/>
        <dbReference type="ChEBI" id="CHEBI:15378"/>
        <dbReference type="ChEBI" id="CHEBI:36264"/>
        <dbReference type="ChEBI" id="CHEBI:62727"/>
        <dbReference type="ChEBI" id="CHEBI:71302"/>
        <dbReference type="ChEBI" id="CHEBI:456215"/>
    </reaction>
</comment>
<evidence type="ECO:0000313" key="5">
    <source>
        <dbReference type="EMBL" id="ARP98769.1"/>
    </source>
</evidence>
<evidence type="ECO:0000313" key="6">
    <source>
        <dbReference type="Proteomes" id="UP000194137"/>
    </source>
</evidence>
<dbReference type="STRING" id="1235591.CAK95_06540"/>
<organism evidence="5 6">
    <name type="scientific">Pseudorhodoplanes sinuspersici</name>
    <dbReference type="NCBI Taxonomy" id="1235591"/>
    <lineage>
        <taxon>Bacteria</taxon>
        <taxon>Pseudomonadati</taxon>
        <taxon>Pseudomonadota</taxon>
        <taxon>Alphaproteobacteria</taxon>
        <taxon>Hyphomicrobiales</taxon>
        <taxon>Pseudorhodoplanes</taxon>
    </lineage>
</organism>
<dbReference type="PANTHER" id="PTHR10192:SF5">
    <property type="entry name" value="GEPHYRIN"/>
    <property type="match status" value="1"/>
</dbReference>
<dbReference type="SUPFAM" id="SSF53218">
    <property type="entry name" value="Molybdenum cofactor biosynthesis proteins"/>
    <property type="match status" value="1"/>
</dbReference>
<comment type="pathway">
    <text evidence="2">Cofactor biosynthesis; molybdopterin biosynthesis.</text>
</comment>
<dbReference type="AlphaFoldDB" id="A0A1W6ZN31"/>
<name>A0A1W6ZN31_9HYPH</name>
<dbReference type="GO" id="GO:0061599">
    <property type="term" value="F:molybdopterin molybdotransferase activity"/>
    <property type="evidence" value="ECO:0007669"/>
    <property type="project" value="UniProtKB-UniRule"/>
</dbReference>
<dbReference type="InterPro" id="IPR036425">
    <property type="entry name" value="MoaB/Mog-like_dom_sf"/>
</dbReference>
<dbReference type="Gene3D" id="2.40.340.10">
    <property type="entry name" value="MoeA, C-terminal, domain IV"/>
    <property type="match status" value="1"/>
</dbReference>
<comment type="cofactor">
    <cofactor evidence="2">
        <name>Mg(2+)</name>
        <dbReference type="ChEBI" id="CHEBI:18420"/>
    </cofactor>
</comment>
<dbReference type="InterPro" id="IPR036135">
    <property type="entry name" value="MoeA_linker/N_sf"/>
</dbReference>
<feature type="domain" description="MoeA C-terminal" evidence="4">
    <location>
        <begin position="304"/>
        <end position="369"/>
    </location>
</feature>
<dbReference type="Gene3D" id="3.90.105.10">
    <property type="entry name" value="Molybdopterin biosynthesis moea protein, domain 2"/>
    <property type="match status" value="1"/>
</dbReference>
<keyword evidence="2" id="KW-0460">Magnesium</keyword>
<dbReference type="Pfam" id="PF03453">
    <property type="entry name" value="MoeA_N"/>
    <property type="match status" value="1"/>
</dbReference>
<dbReference type="InterPro" id="IPR038987">
    <property type="entry name" value="MoeA-like"/>
</dbReference>
<dbReference type="SUPFAM" id="SSF63882">
    <property type="entry name" value="MoeA N-terminal region -like"/>
    <property type="match status" value="1"/>
</dbReference>
<dbReference type="Gene3D" id="3.40.980.10">
    <property type="entry name" value="MoaB/Mog-like domain"/>
    <property type="match status" value="1"/>
</dbReference>
<keyword evidence="2" id="KW-0500">Molybdenum</keyword>
<protein>
    <recommendedName>
        <fullName evidence="2">Molybdopterin molybdenumtransferase</fullName>
        <ecNumber evidence="2">2.10.1.1</ecNumber>
    </recommendedName>
</protein>
<dbReference type="EMBL" id="CP021112">
    <property type="protein sequence ID" value="ARP98769.1"/>
    <property type="molecule type" value="Genomic_DNA"/>
</dbReference>
<feature type="domain" description="MoeA N-terminal and linker" evidence="3">
    <location>
        <begin position="17"/>
        <end position="161"/>
    </location>
</feature>
<dbReference type="Proteomes" id="UP000194137">
    <property type="component" value="Chromosome"/>
</dbReference>
<dbReference type="KEGG" id="psin:CAK95_06540"/>
<dbReference type="UniPathway" id="UPA00344"/>
<dbReference type="PANTHER" id="PTHR10192">
    <property type="entry name" value="MOLYBDOPTERIN BIOSYNTHESIS PROTEIN"/>
    <property type="match status" value="1"/>
</dbReference>
<proteinExistence type="inferred from homology"/>
<dbReference type="RefSeq" id="WP_120265424.1">
    <property type="nucleotide sequence ID" value="NZ_CP021112.1"/>
</dbReference>
<keyword evidence="2" id="KW-0808">Transferase</keyword>
<dbReference type="SUPFAM" id="SSF63867">
    <property type="entry name" value="MoeA C-terminal domain-like"/>
    <property type="match status" value="1"/>
</dbReference>
<dbReference type="GO" id="GO:0046872">
    <property type="term" value="F:metal ion binding"/>
    <property type="evidence" value="ECO:0007669"/>
    <property type="project" value="UniProtKB-UniRule"/>
</dbReference>
<gene>
    <name evidence="5" type="ORF">CAK95_06540</name>
</gene>
<evidence type="ECO:0000256" key="1">
    <source>
        <dbReference type="ARBA" id="ARBA00023150"/>
    </source>
</evidence>
<dbReference type="GO" id="GO:0006777">
    <property type="term" value="P:Mo-molybdopterin cofactor biosynthetic process"/>
    <property type="evidence" value="ECO:0007669"/>
    <property type="project" value="UniProtKB-UniRule"/>
</dbReference>
<dbReference type="GO" id="GO:0005829">
    <property type="term" value="C:cytosol"/>
    <property type="evidence" value="ECO:0007669"/>
    <property type="project" value="TreeGrafter"/>
</dbReference>
<dbReference type="OrthoDB" id="8435302at2"/>
<accession>A0A1W6ZN31</accession>
<evidence type="ECO:0000256" key="2">
    <source>
        <dbReference type="RuleBase" id="RU365090"/>
    </source>
</evidence>
<dbReference type="EC" id="2.10.1.1" evidence="2"/>